<proteinExistence type="predicted"/>
<evidence type="ECO:0000256" key="10">
    <source>
        <dbReference type="ARBA" id="ARBA00022840"/>
    </source>
</evidence>
<dbReference type="Proteomes" id="UP000325081">
    <property type="component" value="Unassembled WGS sequence"/>
</dbReference>
<evidence type="ECO:0000256" key="4">
    <source>
        <dbReference type="ARBA" id="ARBA00022679"/>
    </source>
</evidence>
<evidence type="ECO:0000256" key="5">
    <source>
        <dbReference type="ARBA" id="ARBA00022692"/>
    </source>
</evidence>
<evidence type="ECO:0000256" key="6">
    <source>
        <dbReference type="ARBA" id="ARBA00022729"/>
    </source>
</evidence>
<dbReference type="Gene3D" id="3.30.200.20">
    <property type="entry name" value="Phosphorylase Kinase, domain 1"/>
    <property type="match status" value="1"/>
</dbReference>
<feature type="compositionally biased region" description="Polar residues" evidence="16">
    <location>
        <begin position="737"/>
        <end position="753"/>
    </location>
</feature>
<keyword evidence="8 15" id="KW-0547">Nucleotide-binding</keyword>
<keyword evidence="3" id="KW-0597">Phosphoprotein</keyword>
<sequence>MSRILLLFFLVLNILEFQTQLLQLAAQPGSFMCLNNGNYTRNSEYANNLNSLLYSVPNNVGQDGFYQDSVGWGGPDTANVVALCRADVQLARCRSCIRNCIPYLQTSCPGYRQAFGWADNCMLRYSNETLTGTVDVRPTLFMWNTQNATSPDRFMKDVKSLLINITDQAANSTRRIAAANMTGPDFQYIFALVQCTPDLGPDNCNRCLTEIYSDVRDCCDRRRGARVVAPSCSLRYEAYPFYNITRIQEFATSSNDSYSLPAHALFLSDHLFLFYPDSTRVPHGQPVLNCLYRSALSYKMPLPLVSKYATGGVSKLYQTRLSSPDELERAGNNTNYNTSDGNNTTRTTSDGSNTTRTIIAVVASVVACFVLAAFAWALLQKRMKLKQENTLFEDESIEVESLRYTLATLKDATNDFSEENKLGQGGFGAVYKGILLNGREIAVKRLSRNSGQGDLEFKNEVLLLANLQHRNLVRLVGFCLEGTERILIYEFMENASLDHFIFDQVKRSDLNWEKRYNIIGGVARGLLYLHEDSQLKIIHRDLKPNNILLDGSMNPKIADFGMARLFGQDETHGDTGRIAGTIGYMAPEYAMHGQISTKLDVFSFGVLTLEIISGRRKNYFQRGENVVEDLLSSAWKNWREGTPEEIVDPCLNNSISSFVISDMLRCIQIALLCVQENAIDRPTMASVVLMLSSSTLVLAEPSEPAFYMPSGYGSETSSLIQEHNSRSSKYTSSSKSVIPTQLSDNSSSRNDVSISDFYPR</sequence>
<protein>
    <submittedName>
        <fullName evidence="21">Cysteine-rich receptor-like protein kinase 29</fullName>
    </submittedName>
</protein>
<dbReference type="PROSITE" id="PS51473">
    <property type="entry name" value="GNK2"/>
    <property type="match status" value="2"/>
</dbReference>
<evidence type="ECO:0000256" key="14">
    <source>
        <dbReference type="ARBA" id="ARBA00023180"/>
    </source>
</evidence>
<keyword evidence="13 21" id="KW-0675">Receptor</keyword>
<evidence type="ECO:0000256" key="12">
    <source>
        <dbReference type="ARBA" id="ARBA00023136"/>
    </source>
</evidence>
<feature type="region of interest" description="Disordered" evidence="16">
    <location>
        <begin position="323"/>
        <end position="351"/>
    </location>
</feature>
<evidence type="ECO:0000256" key="7">
    <source>
        <dbReference type="ARBA" id="ARBA00022737"/>
    </source>
</evidence>
<comment type="subcellular location">
    <subcellularLocation>
        <location evidence="1">Membrane</location>
        <topology evidence="1">Single-pass membrane protein</topology>
    </subcellularLocation>
</comment>
<keyword evidence="9 21" id="KW-0418">Kinase</keyword>
<dbReference type="PANTHER" id="PTHR27002">
    <property type="entry name" value="RECEPTOR-LIKE SERINE/THREONINE-PROTEIN KINASE SD1-8"/>
    <property type="match status" value="1"/>
</dbReference>
<evidence type="ECO:0000256" key="17">
    <source>
        <dbReference type="SAM" id="Phobius"/>
    </source>
</evidence>
<feature type="chain" id="PRO_5022714461" evidence="18">
    <location>
        <begin position="20"/>
        <end position="760"/>
    </location>
</feature>
<dbReference type="GO" id="GO:0005524">
    <property type="term" value="F:ATP binding"/>
    <property type="evidence" value="ECO:0007669"/>
    <property type="project" value="UniProtKB-UniRule"/>
</dbReference>
<keyword evidence="2" id="KW-0723">Serine/threonine-protein kinase</keyword>
<keyword evidence="14" id="KW-0325">Glycoprotein</keyword>
<dbReference type="PROSITE" id="PS00108">
    <property type="entry name" value="PROTEIN_KINASE_ST"/>
    <property type="match status" value="1"/>
</dbReference>
<keyword evidence="5 17" id="KW-0812">Transmembrane</keyword>
<keyword evidence="4" id="KW-0808">Transferase</keyword>
<dbReference type="Pfam" id="PF01657">
    <property type="entry name" value="Stress-antifung"/>
    <property type="match status" value="2"/>
</dbReference>
<dbReference type="OrthoDB" id="4062651at2759"/>
<dbReference type="FunFam" id="3.30.430.20:FF:000002">
    <property type="entry name" value="Cysteine-rich receptor-like protein kinase 10"/>
    <property type="match status" value="1"/>
</dbReference>
<evidence type="ECO:0000259" key="19">
    <source>
        <dbReference type="PROSITE" id="PS50011"/>
    </source>
</evidence>
<organism evidence="21 22">
    <name type="scientific">Striga asiatica</name>
    <name type="common">Asiatic witchweed</name>
    <name type="synonym">Buchnera asiatica</name>
    <dbReference type="NCBI Taxonomy" id="4170"/>
    <lineage>
        <taxon>Eukaryota</taxon>
        <taxon>Viridiplantae</taxon>
        <taxon>Streptophyta</taxon>
        <taxon>Embryophyta</taxon>
        <taxon>Tracheophyta</taxon>
        <taxon>Spermatophyta</taxon>
        <taxon>Magnoliopsida</taxon>
        <taxon>eudicotyledons</taxon>
        <taxon>Gunneridae</taxon>
        <taxon>Pentapetalae</taxon>
        <taxon>asterids</taxon>
        <taxon>lamiids</taxon>
        <taxon>Lamiales</taxon>
        <taxon>Orobanchaceae</taxon>
        <taxon>Buchnereae</taxon>
        <taxon>Striga</taxon>
    </lineage>
</organism>
<evidence type="ECO:0000256" key="3">
    <source>
        <dbReference type="ARBA" id="ARBA00022553"/>
    </source>
</evidence>
<dbReference type="PROSITE" id="PS50011">
    <property type="entry name" value="PROTEIN_KINASE_DOM"/>
    <property type="match status" value="1"/>
</dbReference>
<feature type="domain" description="Gnk2-homologous" evidence="20">
    <location>
        <begin position="136"/>
        <end position="241"/>
    </location>
</feature>
<dbReference type="FunFam" id="1.10.510.10:FF:000343">
    <property type="entry name" value="Cysteine-rich receptor-like protein kinase 28"/>
    <property type="match status" value="1"/>
</dbReference>
<dbReference type="SUPFAM" id="SSF56112">
    <property type="entry name" value="Protein kinase-like (PK-like)"/>
    <property type="match status" value="1"/>
</dbReference>
<evidence type="ECO:0000259" key="20">
    <source>
        <dbReference type="PROSITE" id="PS51473"/>
    </source>
</evidence>
<feature type="binding site" evidence="15">
    <location>
        <position position="444"/>
    </location>
    <ligand>
        <name>ATP</name>
        <dbReference type="ChEBI" id="CHEBI:30616"/>
    </ligand>
</feature>
<dbReference type="InterPro" id="IPR008271">
    <property type="entry name" value="Ser/Thr_kinase_AS"/>
</dbReference>
<keyword evidence="7" id="KW-0677">Repeat</keyword>
<evidence type="ECO:0000256" key="2">
    <source>
        <dbReference type="ARBA" id="ARBA00022527"/>
    </source>
</evidence>
<dbReference type="InterPro" id="IPR038408">
    <property type="entry name" value="GNK2_sf"/>
</dbReference>
<dbReference type="InterPro" id="IPR002902">
    <property type="entry name" value="GNK2"/>
</dbReference>
<feature type="signal peptide" evidence="18">
    <location>
        <begin position="1"/>
        <end position="19"/>
    </location>
</feature>
<keyword evidence="6 18" id="KW-0732">Signal</keyword>
<evidence type="ECO:0000256" key="13">
    <source>
        <dbReference type="ARBA" id="ARBA00023170"/>
    </source>
</evidence>
<keyword evidence="22" id="KW-1185">Reference proteome</keyword>
<dbReference type="EMBL" id="BKCP01001558">
    <property type="protein sequence ID" value="GER27218.1"/>
    <property type="molecule type" value="Genomic_DNA"/>
</dbReference>
<dbReference type="CDD" id="cd14066">
    <property type="entry name" value="STKc_IRAK"/>
    <property type="match status" value="1"/>
</dbReference>
<feature type="compositionally biased region" description="Low complexity" evidence="16">
    <location>
        <begin position="727"/>
        <end position="736"/>
    </location>
</feature>
<evidence type="ECO:0000256" key="1">
    <source>
        <dbReference type="ARBA" id="ARBA00004167"/>
    </source>
</evidence>
<dbReference type="PANTHER" id="PTHR27002:SF1104">
    <property type="entry name" value="CYSTEINE-RICH RECEPTOR-LIKE PROTEIN KINASE 27-RELATED"/>
    <property type="match status" value="1"/>
</dbReference>
<evidence type="ECO:0000256" key="9">
    <source>
        <dbReference type="ARBA" id="ARBA00022777"/>
    </source>
</evidence>
<keyword evidence="11 17" id="KW-1133">Transmembrane helix</keyword>
<dbReference type="AlphaFoldDB" id="A0A5A7P429"/>
<comment type="caution">
    <text evidence="21">The sequence shown here is derived from an EMBL/GenBank/DDBJ whole genome shotgun (WGS) entry which is preliminary data.</text>
</comment>
<accession>A0A5A7P429</accession>
<dbReference type="GO" id="GO:0004674">
    <property type="term" value="F:protein serine/threonine kinase activity"/>
    <property type="evidence" value="ECO:0007669"/>
    <property type="project" value="UniProtKB-KW"/>
</dbReference>
<evidence type="ECO:0000256" key="8">
    <source>
        <dbReference type="ARBA" id="ARBA00022741"/>
    </source>
</evidence>
<name>A0A5A7P429_STRAF</name>
<gene>
    <name evidence="21" type="ORF">STAS_02905</name>
</gene>
<dbReference type="Gene3D" id="3.30.430.20">
    <property type="entry name" value="Gnk2 domain, C-X8-C-X2-C motif"/>
    <property type="match status" value="2"/>
</dbReference>
<feature type="domain" description="Protein kinase" evidence="19">
    <location>
        <begin position="416"/>
        <end position="696"/>
    </location>
</feature>
<reference evidence="22" key="1">
    <citation type="journal article" date="2019" name="Curr. Biol.">
        <title>Genome Sequence of Striga asiatica Provides Insight into the Evolution of Plant Parasitism.</title>
        <authorList>
            <person name="Yoshida S."/>
            <person name="Kim S."/>
            <person name="Wafula E.K."/>
            <person name="Tanskanen J."/>
            <person name="Kim Y.M."/>
            <person name="Honaas L."/>
            <person name="Yang Z."/>
            <person name="Spallek T."/>
            <person name="Conn C.E."/>
            <person name="Ichihashi Y."/>
            <person name="Cheong K."/>
            <person name="Cui S."/>
            <person name="Der J.P."/>
            <person name="Gundlach H."/>
            <person name="Jiao Y."/>
            <person name="Hori C."/>
            <person name="Ishida J.K."/>
            <person name="Kasahara H."/>
            <person name="Kiba T."/>
            <person name="Kim M.S."/>
            <person name="Koo N."/>
            <person name="Laohavisit A."/>
            <person name="Lee Y.H."/>
            <person name="Lumba S."/>
            <person name="McCourt P."/>
            <person name="Mortimer J.C."/>
            <person name="Mutuku J.M."/>
            <person name="Nomura T."/>
            <person name="Sasaki-Sekimoto Y."/>
            <person name="Seto Y."/>
            <person name="Wang Y."/>
            <person name="Wakatake T."/>
            <person name="Sakakibara H."/>
            <person name="Demura T."/>
            <person name="Yamaguchi S."/>
            <person name="Yoneyama K."/>
            <person name="Manabe R.I."/>
            <person name="Nelson D.C."/>
            <person name="Schulman A.H."/>
            <person name="Timko M.P."/>
            <person name="dePamphilis C.W."/>
            <person name="Choi D."/>
            <person name="Shirasu K."/>
        </authorList>
    </citation>
    <scope>NUCLEOTIDE SEQUENCE [LARGE SCALE GENOMIC DNA]</scope>
    <source>
        <strain evidence="22">cv. UVA1</strain>
    </source>
</reference>
<evidence type="ECO:0000313" key="22">
    <source>
        <dbReference type="Proteomes" id="UP000325081"/>
    </source>
</evidence>
<feature type="transmembrane region" description="Helical" evidence="17">
    <location>
        <begin position="358"/>
        <end position="379"/>
    </location>
</feature>
<dbReference type="GO" id="GO:0009737">
    <property type="term" value="P:response to abscisic acid"/>
    <property type="evidence" value="ECO:0007669"/>
    <property type="project" value="UniProtKB-ARBA"/>
</dbReference>
<dbReference type="FunFam" id="3.30.200.20:FF:000142">
    <property type="entry name" value="Cysteine-rich receptor-like protein kinase 10"/>
    <property type="match status" value="1"/>
</dbReference>
<feature type="domain" description="Gnk2-homologous" evidence="20">
    <location>
        <begin position="27"/>
        <end position="130"/>
    </location>
</feature>
<keyword evidence="12 17" id="KW-0472">Membrane</keyword>
<feature type="compositionally biased region" description="Low complexity" evidence="16">
    <location>
        <begin position="332"/>
        <end position="351"/>
    </location>
</feature>
<keyword evidence="10 15" id="KW-0067">ATP-binding</keyword>
<dbReference type="Gene3D" id="1.10.510.10">
    <property type="entry name" value="Transferase(Phosphotransferase) domain 1"/>
    <property type="match status" value="1"/>
</dbReference>
<dbReference type="CDD" id="cd23509">
    <property type="entry name" value="Gnk2-like"/>
    <property type="match status" value="2"/>
</dbReference>
<dbReference type="PROSITE" id="PS00107">
    <property type="entry name" value="PROTEIN_KINASE_ATP"/>
    <property type="match status" value="1"/>
</dbReference>
<feature type="region of interest" description="Disordered" evidence="16">
    <location>
        <begin position="718"/>
        <end position="760"/>
    </location>
</feature>
<evidence type="ECO:0000256" key="11">
    <source>
        <dbReference type="ARBA" id="ARBA00022989"/>
    </source>
</evidence>
<dbReference type="SMART" id="SM00220">
    <property type="entry name" value="S_TKc"/>
    <property type="match status" value="1"/>
</dbReference>
<dbReference type="InterPro" id="IPR017441">
    <property type="entry name" value="Protein_kinase_ATP_BS"/>
</dbReference>
<dbReference type="InterPro" id="IPR000719">
    <property type="entry name" value="Prot_kinase_dom"/>
</dbReference>
<evidence type="ECO:0000256" key="18">
    <source>
        <dbReference type="SAM" id="SignalP"/>
    </source>
</evidence>
<evidence type="ECO:0000256" key="16">
    <source>
        <dbReference type="SAM" id="MobiDB-lite"/>
    </source>
</evidence>
<dbReference type="InterPro" id="IPR011009">
    <property type="entry name" value="Kinase-like_dom_sf"/>
</dbReference>
<evidence type="ECO:0000313" key="21">
    <source>
        <dbReference type="EMBL" id="GER27218.1"/>
    </source>
</evidence>
<evidence type="ECO:0000256" key="15">
    <source>
        <dbReference type="PROSITE-ProRule" id="PRU10141"/>
    </source>
</evidence>
<dbReference type="GO" id="GO:0005886">
    <property type="term" value="C:plasma membrane"/>
    <property type="evidence" value="ECO:0007669"/>
    <property type="project" value="TreeGrafter"/>
</dbReference>
<dbReference type="Pfam" id="PF00069">
    <property type="entry name" value="Pkinase"/>
    <property type="match status" value="1"/>
</dbReference>